<dbReference type="InterPro" id="IPR002110">
    <property type="entry name" value="Ankyrin_rpt"/>
</dbReference>
<dbReference type="PROSITE" id="PS50297">
    <property type="entry name" value="ANK_REP_REGION"/>
    <property type="match status" value="2"/>
</dbReference>
<dbReference type="PANTHER" id="PTHR24173">
    <property type="entry name" value="ANKYRIN REPEAT CONTAINING"/>
    <property type="match status" value="1"/>
</dbReference>
<name>A0A8D8I2N1_CULPI</name>
<evidence type="ECO:0000256" key="3">
    <source>
        <dbReference type="PROSITE-ProRule" id="PRU00023"/>
    </source>
</evidence>
<accession>A0A8D8I2N1</accession>
<feature type="repeat" description="ANK" evidence="3">
    <location>
        <begin position="115"/>
        <end position="147"/>
    </location>
</feature>
<dbReference type="SMART" id="SM00248">
    <property type="entry name" value="ANK"/>
    <property type="match status" value="4"/>
</dbReference>
<keyword evidence="1" id="KW-0677">Repeat</keyword>
<dbReference type="Pfam" id="PF13637">
    <property type="entry name" value="Ank_4"/>
    <property type="match status" value="1"/>
</dbReference>
<evidence type="ECO:0000256" key="2">
    <source>
        <dbReference type="ARBA" id="ARBA00023043"/>
    </source>
</evidence>
<organism evidence="4">
    <name type="scientific">Culex pipiens</name>
    <name type="common">House mosquito</name>
    <dbReference type="NCBI Taxonomy" id="7175"/>
    <lineage>
        <taxon>Eukaryota</taxon>
        <taxon>Metazoa</taxon>
        <taxon>Ecdysozoa</taxon>
        <taxon>Arthropoda</taxon>
        <taxon>Hexapoda</taxon>
        <taxon>Insecta</taxon>
        <taxon>Pterygota</taxon>
        <taxon>Neoptera</taxon>
        <taxon>Endopterygota</taxon>
        <taxon>Diptera</taxon>
        <taxon>Nematocera</taxon>
        <taxon>Culicoidea</taxon>
        <taxon>Culicidae</taxon>
        <taxon>Culicinae</taxon>
        <taxon>Culicini</taxon>
        <taxon>Culex</taxon>
        <taxon>Culex</taxon>
    </lineage>
</organism>
<dbReference type="EMBL" id="HBUE01234550">
    <property type="protein sequence ID" value="CAG6546455.1"/>
    <property type="molecule type" value="Transcribed_RNA"/>
</dbReference>
<reference evidence="4" key="1">
    <citation type="submission" date="2021-05" db="EMBL/GenBank/DDBJ databases">
        <authorList>
            <person name="Alioto T."/>
            <person name="Alioto T."/>
            <person name="Gomez Garrido J."/>
        </authorList>
    </citation>
    <scope>NUCLEOTIDE SEQUENCE</scope>
</reference>
<evidence type="ECO:0000256" key="1">
    <source>
        <dbReference type="ARBA" id="ARBA00022737"/>
    </source>
</evidence>
<protein>
    <submittedName>
        <fullName evidence="4">Ankyrin repeat protein RF_0381</fullName>
    </submittedName>
</protein>
<dbReference type="AlphaFoldDB" id="A0A8D8I2N1"/>
<sequence>MSTEKNIWQAASTGDPIALERCLRRKPAKNRRRAKVSNLRDNHNWTVLHHAAASGSAECVELLLSGSDSDPQARCYEGRTALLLACLQEEPSMEVVRLLVEAVGGGEVVNVPNNECVAPLHVAAERGHLELVELLVGSGAFVDARDYGGETPLHLALVGGHLEIVICLLFVGGAKADLQSDNHLDALEILAARGNCEERRKVACFKVVFNFLHAGQEYRERYNVEDIYTVATVSCPSVSLIPYFVRSALLYERDKDRREMMVYLLERCPRVLENLRANLYHNLLLLIVDCEGIQQLDRKIVILEFDELIPSEVRLQIELASFCLAAIDGEEHLRMLIKYLKSVQHLMHFCARNLVETLIILQRKLAKRNPLSKEAFQRYESIVETIVQIYHKPADDLVRNLWVKSATSFPQLRFMRPIVGFCTELLMFPRGDFERVDPACLREFGAFEAMREEVDFNLENITLQRLVRDAIRKTVLEAIEVSSPRVDLEFAQRLGRLSLPPHLVKYLRYC</sequence>
<dbReference type="PANTHER" id="PTHR24173:SF74">
    <property type="entry name" value="ANKYRIN REPEAT DOMAIN-CONTAINING PROTEIN 16"/>
    <property type="match status" value="1"/>
</dbReference>
<dbReference type="PROSITE" id="PS50088">
    <property type="entry name" value="ANK_REPEAT"/>
    <property type="match status" value="2"/>
</dbReference>
<proteinExistence type="predicted"/>
<dbReference type="InterPro" id="IPR036770">
    <property type="entry name" value="Ankyrin_rpt-contain_sf"/>
</dbReference>
<evidence type="ECO:0000313" key="4">
    <source>
        <dbReference type="EMBL" id="CAG6546455.1"/>
    </source>
</evidence>
<dbReference type="Pfam" id="PF12796">
    <property type="entry name" value="Ank_2"/>
    <property type="match status" value="1"/>
</dbReference>
<dbReference type="SUPFAM" id="SSF48403">
    <property type="entry name" value="Ankyrin repeat"/>
    <property type="match status" value="1"/>
</dbReference>
<dbReference type="EMBL" id="HBUE01341437">
    <property type="protein sequence ID" value="CAG6598630.1"/>
    <property type="molecule type" value="Transcribed_RNA"/>
</dbReference>
<feature type="repeat" description="ANK" evidence="3">
    <location>
        <begin position="148"/>
        <end position="181"/>
    </location>
</feature>
<keyword evidence="2 3" id="KW-0040">ANK repeat</keyword>
<dbReference type="Gene3D" id="1.25.40.20">
    <property type="entry name" value="Ankyrin repeat-containing domain"/>
    <property type="match status" value="1"/>
</dbReference>